<evidence type="ECO:0000259" key="1">
    <source>
        <dbReference type="Pfam" id="PF00882"/>
    </source>
</evidence>
<feature type="domain" description="Phospholipase C/D" evidence="1">
    <location>
        <begin position="5"/>
        <end position="150"/>
    </location>
</feature>
<evidence type="ECO:0000313" key="2">
    <source>
        <dbReference type="EMBL" id="MFL0266985.1"/>
    </source>
</evidence>
<dbReference type="Pfam" id="PF00882">
    <property type="entry name" value="Zn_dep_PLPC"/>
    <property type="match status" value="1"/>
</dbReference>
<organism evidence="2 3">
    <name type="scientific">Candidatus Clostridium radicumherbarum</name>
    <dbReference type="NCBI Taxonomy" id="3381662"/>
    <lineage>
        <taxon>Bacteria</taxon>
        <taxon>Bacillati</taxon>
        <taxon>Bacillota</taxon>
        <taxon>Clostridia</taxon>
        <taxon>Eubacteriales</taxon>
        <taxon>Clostridiaceae</taxon>
        <taxon>Clostridium</taxon>
    </lineage>
</organism>
<dbReference type="EMBL" id="JBJHZY010000001">
    <property type="protein sequence ID" value="MFL0266985.1"/>
    <property type="molecule type" value="Genomic_DNA"/>
</dbReference>
<evidence type="ECO:0000313" key="3">
    <source>
        <dbReference type="Proteomes" id="UP001623661"/>
    </source>
</evidence>
<reference evidence="2 3" key="1">
    <citation type="submission" date="2024-11" db="EMBL/GenBank/DDBJ databases">
        <authorList>
            <person name="Heng Y.C."/>
            <person name="Lim A.C.H."/>
            <person name="Lee J.K.Y."/>
            <person name="Kittelmann S."/>
        </authorList>
    </citation>
    <scope>NUCLEOTIDE SEQUENCE [LARGE SCALE GENOMIC DNA]</scope>
    <source>
        <strain evidence="2 3">WILCCON 0202</strain>
    </source>
</reference>
<gene>
    <name evidence="2" type="ORF">ACJDUH_02630</name>
</gene>
<dbReference type="SUPFAM" id="SSF48537">
    <property type="entry name" value="Phospholipase C/P1 nuclease"/>
    <property type="match status" value="1"/>
</dbReference>
<name>A0ABW8TMT2_9CLOT</name>
<protein>
    <submittedName>
        <fullName evidence="2">Zinc dependent phospholipase C family protein</fullName>
    </submittedName>
</protein>
<dbReference type="InterPro" id="IPR008947">
    <property type="entry name" value="PLipase_C/P1_nuclease_dom_sf"/>
</dbReference>
<dbReference type="Proteomes" id="UP001623661">
    <property type="component" value="Unassembled WGS sequence"/>
</dbReference>
<sequence length="183" mass="21071">MVAGTHIIIANLVYKYLINKLNYKLDWHSFSYGNIQPDLDKSYIDCDHNLEDSLETINHNANELINSNVTGKVFSLGLGIICHFICDYFCLYHTHEYQKENIVTHLAYEGALHTSFLKKQINGGLNICFKCKPEESVELMVLKLRKKYNSEPKGINTDINFSVIAAVSICEMITRKWLEYNKS</sequence>
<dbReference type="InterPro" id="IPR029002">
    <property type="entry name" value="PLPC/GPLD1"/>
</dbReference>
<dbReference type="RefSeq" id="WP_406763598.1">
    <property type="nucleotide sequence ID" value="NZ_JBJHZY010000001.1"/>
</dbReference>
<comment type="caution">
    <text evidence="2">The sequence shown here is derived from an EMBL/GenBank/DDBJ whole genome shotgun (WGS) entry which is preliminary data.</text>
</comment>
<accession>A0ABW8TMT2</accession>
<keyword evidence="3" id="KW-1185">Reference proteome</keyword>
<proteinExistence type="predicted"/>